<keyword evidence="4" id="KW-0904">Protein phosphatase</keyword>
<dbReference type="EC" id="3.1.3.48" evidence="2"/>
<feature type="domain" description="Phosphotyrosine protein phosphatase I" evidence="10">
    <location>
        <begin position="1"/>
        <end position="132"/>
    </location>
</feature>
<dbReference type="Proteomes" id="UP000243605">
    <property type="component" value="Unassembled WGS sequence"/>
</dbReference>
<evidence type="ECO:0000256" key="1">
    <source>
        <dbReference type="ARBA" id="ARBA00011063"/>
    </source>
</evidence>
<evidence type="ECO:0000256" key="2">
    <source>
        <dbReference type="ARBA" id="ARBA00013064"/>
    </source>
</evidence>
<dbReference type="InterPro" id="IPR050438">
    <property type="entry name" value="LMW_PTPase"/>
</dbReference>
<dbReference type="Gene3D" id="3.40.50.2300">
    <property type="match status" value="1"/>
</dbReference>
<dbReference type="Proteomes" id="UP000763505">
    <property type="component" value="Unassembled WGS sequence"/>
</dbReference>
<dbReference type="OrthoDB" id="9784339at2"/>
<evidence type="ECO:0000256" key="6">
    <source>
        <dbReference type="ARBA" id="ARBA00040312"/>
    </source>
</evidence>
<dbReference type="PANTHER" id="PTHR11717">
    <property type="entry name" value="LOW MOLECULAR WEIGHT PROTEIN TYROSINE PHOSPHATASE"/>
    <property type="match status" value="1"/>
</dbReference>
<feature type="active site" description="Proton donor" evidence="9">
    <location>
        <position position="110"/>
    </location>
</feature>
<comment type="catalytic activity">
    <reaction evidence="8">
        <text>O-phospho-L-tyrosyl-[protein] + H2O = L-tyrosyl-[protein] + phosphate</text>
        <dbReference type="Rhea" id="RHEA:10684"/>
        <dbReference type="Rhea" id="RHEA-COMP:10136"/>
        <dbReference type="Rhea" id="RHEA-COMP:20101"/>
        <dbReference type="ChEBI" id="CHEBI:15377"/>
        <dbReference type="ChEBI" id="CHEBI:43474"/>
        <dbReference type="ChEBI" id="CHEBI:46858"/>
        <dbReference type="ChEBI" id="CHEBI:61978"/>
        <dbReference type="EC" id="3.1.3.48"/>
    </reaction>
</comment>
<evidence type="ECO:0000256" key="9">
    <source>
        <dbReference type="PIRSR" id="PIRSR617867-1"/>
    </source>
</evidence>
<protein>
    <recommendedName>
        <fullName evidence="6">Low molecular weight protein-tyrosine-phosphatase PtpB</fullName>
        <ecNumber evidence="2">3.1.3.48</ecNumber>
    </recommendedName>
    <alternativeName>
        <fullName evidence="7">Phosphotyrosine phosphatase B</fullName>
    </alternativeName>
</protein>
<gene>
    <name evidence="11" type="ORF">K8V35_08155</name>
    <name evidence="12" type="ORF">SAMN05192557_1547</name>
</gene>
<evidence type="ECO:0000313" key="13">
    <source>
        <dbReference type="Proteomes" id="UP000243605"/>
    </source>
</evidence>
<name>A0A662Z457_9STAP</name>
<evidence type="ECO:0000259" key="10">
    <source>
        <dbReference type="SMART" id="SM00226"/>
    </source>
</evidence>
<proteinExistence type="inferred from homology"/>
<feature type="active site" description="Nucleophile" evidence="9">
    <location>
        <position position="13"/>
    </location>
</feature>
<dbReference type="EMBL" id="FOIT01000004">
    <property type="protein sequence ID" value="SEW08255.1"/>
    <property type="molecule type" value="Genomic_DNA"/>
</dbReference>
<keyword evidence="3" id="KW-0378">Hydrolase</keyword>
<evidence type="ECO:0000256" key="8">
    <source>
        <dbReference type="ARBA" id="ARBA00051722"/>
    </source>
</evidence>
<dbReference type="GO" id="GO:0004725">
    <property type="term" value="F:protein tyrosine phosphatase activity"/>
    <property type="evidence" value="ECO:0007669"/>
    <property type="project" value="UniProtKB-EC"/>
</dbReference>
<dbReference type="Pfam" id="PF01451">
    <property type="entry name" value="LMWPc"/>
    <property type="match status" value="1"/>
</dbReference>
<evidence type="ECO:0000256" key="5">
    <source>
        <dbReference type="ARBA" id="ARBA00037193"/>
    </source>
</evidence>
<evidence type="ECO:0000256" key="7">
    <source>
        <dbReference type="ARBA" id="ARBA00041820"/>
    </source>
</evidence>
<keyword evidence="13" id="KW-1185">Reference proteome</keyword>
<evidence type="ECO:0000256" key="3">
    <source>
        <dbReference type="ARBA" id="ARBA00022801"/>
    </source>
</evidence>
<evidence type="ECO:0000256" key="4">
    <source>
        <dbReference type="ARBA" id="ARBA00022912"/>
    </source>
</evidence>
<evidence type="ECO:0000313" key="12">
    <source>
        <dbReference type="EMBL" id="SEW08255.1"/>
    </source>
</evidence>
<dbReference type="InterPro" id="IPR017867">
    <property type="entry name" value="Tyr_phospatase_low_mol_wt"/>
</dbReference>
<reference evidence="11" key="3">
    <citation type="submission" date="2021-09" db="EMBL/GenBank/DDBJ databases">
        <authorList>
            <person name="Gilroy R."/>
        </authorList>
    </citation>
    <scope>NUCLEOTIDE SEQUENCE</scope>
    <source>
        <strain evidence="11">6019</strain>
    </source>
</reference>
<comment type="function">
    <text evidence="5">Dephosphorylates the phosphotyrosine-containing proteins.</text>
</comment>
<dbReference type="AlphaFoldDB" id="A0A662Z457"/>
<dbReference type="EMBL" id="DYYI01000089">
    <property type="protein sequence ID" value="HJE20310.1"/>
    <property type="molecule type" value="Genomic_DNA"/>
</dbReference>
<feature type="active site" description="Nucleophile" evidence="9">
    <location>
        <position position="7"/>
    </location>
</feature>
<organism evidence="12 13">
    <name type="scientific">Aliicoccus persicus</name>
    <dbReference type="NCBI Taxonomy" id="930138"/>
    <lineage>
        <taxon>Bacteria</taxon>
        <taxon>Bacillati</taxon>
        <taxon>Bacillota</taxon>
        <taxon>Bacilli</taxon>
        <taxon>Bacillales</taxon>
        <taxon>Staphylococcaceae</taxon>
        <taxon>Aliicoccus</taxon>
    </lineage>
</organism>
<evidence type="ECO:0000313" key="11">
    <source>
        <dbReference type="EMBL" id="HJE20310.1"/>
    </source>
</evidence>
<dbReference type="RefSeq" id="WP_091475435.1">
    <property type="nucleotide sequence ID" value="NZ_FOIT01000004.1"/>
</dbReference>
<reference evidence="11" key="2">
    <citation type="journal article" date="2021" name="PeerJ">
        <title>Extensive microbial diversity within the chicken gut microbiome revealed by metagenomics and culture.</title>
        <authorList>
            <person name="Gilroy R."/>
            <person name="Ravi A."/>
            <person name="Getino M."/>
            <person name="Pursley I."/>
            <person name="Horton D.L."/>
            <person name="Alikhan N.F."/>
            <person name="Baker D."/>
            <person name="Gharbi K."/>
            <person name="Hall N."/>
            <person name="Watson M."/>
            <person name="Adriaenssens E.M."/>
            <person name="Foster-Nyarko E."/>
            <person name="Jarju S."/>
            <person name="Secka A."/>
            <person name="Antonio M."/>
            <person name="Oren A."/>
            <person name="Chaudhuri R.R."/>
            <person name="La Ragione R."/>
            <person name="Hildebrand F."/>
            <person name="Pallen M.J."/>
        </authorList>
    </citation>
    <scope>NUCLEOTIDE SEQUENCE</scope>
    <source>
        <strain evidence="11">6019</strain>
    </source>
</reference>
<dbReference type="SMART" id="SM00226">
    <property type="entry name" value="LMWPc"/>
    <property type="match status" value="1"/>
</dbReference>
<reference evidence="12 13" key="1">
    <citation type="submission" date="2016-10" db="EMBL/GenBank/DDBJ databases">
        <authorList>
            <person name="Varghese N."/>
            <person name="Submissions S."/>
        </authorList>
    </citation>
    <scope>NUCLEOTIDE SEQUENCE [LARGE SCALE GENOMIC DNA]</scope>
    <source>
        <strain evidence="12 13">IBRC-M10081</strain>
    </source>
</reference>
<dbReference type="PANTHER" id="PTHR11717:SF31">
    <property type="entry name" value="LOW MOLECULAR WEIGHT PROTEIN-TYROSINE-PHOSPHATASE ETP-RELATED"/>
    <property type="match status" value="1"/>
</dbReference>
<dbReference type="SUPFAM" id="SSF52788">
    <property type="entry name" value="Phosphotyrosine protein phosphatases I"/>
    <property type="match status" value="1"/>
</dbReference>
<sequence>MKIIFVCTGNTCRSPLAESYAKTIHSNKNFESRGIMVTSDEISRESLRIIESESLAQPTEPKQLNANDIEDSLLLTMTNGHKAHIEQMYPDANVKLLSEHTYGTLNDVMDPFGGNSHIYDEVFKELKDYIDRL</sequence>
<dbReference type="InterPro" id="IPR023485">
    <property type="entry name" value="Ptyr_pPase"/>
</dbReference>
<accession>A0A662Z457</accession>
<comment type="similarity">
    <text evidence="1">Belongs to the low molecular weight phosphotyrosine protein phosphatase family.</text>
</comment>
<dbReference type="InterPro" id="IPR036196">
    <property type="entry name" value="Ptyr_pPase_sf"/>
</dbReference>
<dbReference type="PRINTS" id="PR00719">
    <property type="entry name" value="LMWPTPASE"/>
</dbReference>